<dbReference type="SUPFAM" id="SSF54909">
    <property type="entry name" value="Dimeric alpha+beta barrel"/>
    <property type="match status" value="2"/>
</dbReference>
<dbReference type="KEGG" id="qsa:O6P43_021904"/>
<dbReference type="Proteomes" id="UP001163823">
    <property type="component" value="Chromosome 9"/>
</dbReference>
<gene>
    <name evidence="3" type="ORF">O6P43_021904</name>
</gene>
<comment type="subunit">
    <text evidence="1">Homodimer.</text>
</comment>
<keyword evidence="4" id="KW-1185">Reference proteome</keyword>
<dbReference type="PROSITE" id="PS51502">
    <property type="entry name" value="S_R_A_B_BARREL"/>
    <property type="match status" value="1"/>
</dbReference>
<proteinExistence type="predicted"/>
<dbReference type="InterPro" id="IPR044662">
    <property type="entry name" value="HS1/DABB1-like"/>
</dbReference>
<evidence type="ECO:0000313" key="4">
    <source>
        <dbReference type="Proteomes" id="UP001163823"/>
    </source>
</evidence>
<dbReference type="Gene3D" id="3.30.70.100">
    <property type="match status" value="2"/>
</dbReference>
<feature type="domain" description="Stress-response A/B barrel" evidence="2">
    <location>
        <begin position="8"/>
        <end position="131"/>
    </location>
</feature>
<dbReference type="Pfam" id="PF07876">
    <property type="entry name" value="Dabb"/>
    <property type="match status" value="2"/>
</dbReference>
<comment type="caution">
    <text evidence="3">The sequence shown here is derived from an EMBL/GenBank/DDBJ whole genome shotgun (WGS) entry which is preliminary data.</text>
</comment>
<organism evidence="3 4">
    <name type="scientific">Quillaja saponaria</name>
    <name type="common">Soap bark tree</name>
    <dbReference type="NCBI Taxonomy" id="32244"/>
    <lineage>
        <taxon>Eukaryota</taxon>
        <taxon>Viridiplantae</taxon>
        <taxon>Streptophyta</taxon>
        <taxon>Embryophyta</taxon>
        <taxon>Tracheophyta</taxon>
        <taxon>Spermatophyta</taxon>
        <taxon>Magnoliopsida</taxon>
        <taxon>eudicotyledons</taxon>
        <taxon>Gunneridae</taxon>
        <taxon>Pentapetalae</taxon>
        <taxon>rosids</taxon>
        <taxon>fabids</taxon>
        <taxon>Fabales</taxon>
        <taxon>Quillajaceae</taxon>
        <taxon>Quillaja</taxon>
    </lineage>
</organism>
<reference evidence="3" key="1">
    <citation type="journal article" date="2023" name="Science">
        <title>Elucidation of the pathway for biosynthesis of saponin adjuvants from the soapbark tree.</title>
        <authorList>
            <person name="Reed J."/>
            <person name="Orme A."/>
            <person name="El-Demerdash A."/>
            <person name="Owen C."/>
            <person name="Martin L.B.B."/>
            <person name="Misra R.C."/>
            <person name="Kikuchi S."/>
            <person name="Rejzek M."/>
            <person name="Martin A.C."/>
            <person name="Harkess A."/>
            <person name="Leebens-Mack J."/>
            <person name="Louveau T."/>
            <person name="Stephenson M.J."/>
            <person name="Osbourn A."/>
        </authorList>
    </citation>
    <scope>NUCLEOTIDE SEQUENCE</scope>
    <source>
        <strain evidence="3">S10</strain>
    </source>
</reference>
<evidence type="ECO:0000259" key="2">
    <source>
        <dbReference type="PROSITE" id="PS51502"/>
    </source>
</evidence>
<accession>A0AAD7LDH4</accession>
<sequence>MGESKGVMKHVVLVKFKDKIPPDQIEQLIKEFANLVNLIPSMKSFHWGKDESSENMHQGFTHVFESTFEDTQGVAEGKDVRAENMHEGFTHAFESTFESTEGVAEYVAHTAHVEYANRLLPNLEKVIVFDYMPTTVRA</sequence>
<protein>
    <submittedName>
        <fullName evidence="3">Stress responsive A/B barrel domain protein</fullName>
    </submittedName>
</protein>
<dbReference type="InterPro" id="IPR011008">
    <property type="entry name" value="Dimeric_a/b-barrel"/>
</dbReference>
<evidence type="ECO:0000313" key="3">
    <source>
        <dbReference type="EMBL" id="KAJ7955285.1"/>
    </source>
</evidence>
<dbReference type="SMART" id="SM00886">
    <property type="entry name" value="Dabb"/>
    <property type="match status" value="1"/>
</dbReference>
<dbReference type="GO" id="GO:0009865">
    <property type="term" value="P:pollen tube adhesion"/>
    <property type="evidence" value="ECO:0007669"/>
    <property type="project" value="TreeGrafter"/>
</dbReference>
<dbReference type="PANTHER" id="PTHR33178:SF10">
    <property type="entry name" value="STRESS-RESPONSE A_B BARREL DOMAIN-CONTAINING PROTEIN"/>
    <property type="match status" value="1"/>
</dbReference>
<evidence type="ECO:0000256" key="1">
    <source>
        <dbReference type="ARBA" id="ARBA00011738"/>
    </source>
</evidence>
<dbReference type="InterPro" id="IPR013097">
    <property type="entry name" value="Dabb"/>
</dbReference>
<dbReference type="EMBL" id="JARAOO010000009">
    <property type="protein sequence ID" value="KAJ7955285.1"/>
    <property type="molecule type" value="Genomic_DNA"/>
</dbReference>
<dbReference type="PANTHER" id="PTHR33178">
    <property type="match status" value="1"/>
</dbReference>
<name>A0AAD7LDH4_QUISA</name>
<dbReference type="AlphaFoldDB" id="A0AAD7LDH4"/>